<protein>
    <submittedName>
        <fullName evidence="1">Uncharacterized protein</fullName>
    </submittedName>
</protein>
<accession>A0A5C6MQV0</accession>
<proteinExistence type="predicted"/>
<name>A0A5C6MQV0_9TELE</name>
<dbReference type="Proteomes" id="UP000324091">
    <property type="component" value="Chromosome 8"/>
</dbReference>
<reference evidence="1 2" key="1">
    <citation type="submission" date="2019-04" db="EMBL/GenBank/DDBJ databases">
        <title>Chromosome genome assembly for Takifugu flavidus.</title>
        <authorList>
            <person name="Xiao S."/>
        </authorList>
    </citation>
    <scope>NUCLEOTIDE SEQUENCE [LARGE SCALE GENOMIC DNA]</scope>
    <source>
        <strain evidence="1">HTHZ2018</strain>
        <tissue evidence="1">Muscle</tissue>
    </source>
</reference>
<evidence type="ECO:0000313" key="1">
    <source>
        <dbReference type="EMBL" id="TWW56718.1"/>
    </source>
</evidence>
<organism evidence="1 2">
    <name type="scientific">Takifugu flavidus</name>
    <name type="common">sansaifugu</name>
    <dbReference type="NCBI Taxonomy" id="433684"/>
    <lineage>
        <taxon>Eukaryota</taxon>
        <taxon>Metazoa</taxon>
        <taxon>Chordata</taxon>
        <taxon>Craniata</taxon>
        <taxon>Vertebrata</taxon>
        <taxon>Euteleostomi</taxon>
        <taxon>Actinopterygii</taxon>
        <taxon>Neopterygii</taxon>
        <taxon>Teleostei</taxon>
        <taxon>Neoteleostei</taxon>
        <taxon>Acanthomorphata</taxon>
        <taxon>Eupercaria</taxon>
        <taxon>Tetraodontiformes</taxon>
        <taxon>Tetradontoidea</taxon>
        <taxon>Tetraodontidae</taxon>
        <taxon>Takifugu</taxon>
    </lineage>
</organism>
<evidence type="ECO:0000313" key="2">
    <source>
        <dbReference type="Proteomes" id="UP000324091"/>
    </source>
</evidence>
<dbReference type="AlphaFoldDB" id="A0A5C6MQV0"/>
<comment type="caution">
    <text evidence="1">The sequence shown here is derived from an EMBL/GenBank/DDBJ whole genome shotgun (WGS) entry which is preliminary data.</text>
</comment>
<dbReference type="EMBL" id="RHFK02000021">
    <property type="protein sequence ID" value="TWW56718.1"/>
    <property type="molecule type" value="Genomic_DNA"/>
</dbReference>
<keyword evidence="2" id="KW-1185">Reference proteome</keyword>
<sequence>MKAGDFYSEVLCRGASDVSIDRRCRGSVFAPMLSSQPHIWSSPAGSVTLLRPSCGPALETQTLITSLFTPSCTMGTCFQALTSAFSI</sequence>
<gene>
    <name evidence="1" type="ORF">D4764_08G0007050</name>
</gene>